<dbReference type="Proteomes" id="UP000886520">
    <property type="component" value="Chromosome 2"/>
</dbReference>
<dbReference type="AlphaFoldDB" id="A0A9D4VAR0"/>
<protein>
    <recommendedName>
        <fullName evidence="2">G domain-containing protein</fullName>
    </recommendedName>
</protein>
<keyword evidence="4" id="KW-1185">Reference proteome</keyword>
<organism evidence="3 4">
    <name type="scientific">Adiantum capillus-veneris</name>
    <name type="common">Maidenhair fern</name>
    <dbReference type="NCBI Taxonomy" id="13818"/>
    <lineage>
        <taxon>Eukaryota</taxon>
        <taxon>Viridiplantae</taxon>
        <taxon>Streptophyta</taxon>
        <taxon>Embryophyta</taxon>
        <taxon>Tracheophyta</taxon>
        <taxon>Polypodiopsida</taxon>
        <taxon>Polypodiidae</taxon>
        <taxon>Polypodiales</taxon>
        <taxon>Pteridineae</taxon>
        <taxon>Pteridaceae</taxon>
        <taxon>Vittarioideae</taxon>
        <taxon>Adiantum</taxon>
    </lineage>
</organism>
<evidence type="ECO:0000313" key="4">
    <source>
        <dbReference type="Proteomes" id="UP000886520"/>
    </source>
</evidence>
<evidence type="ECO:0000313" key="3">
    <source>
        <dbReference type="EMBL" id="KAI5082594.1"/>
    </source>
</evidence>
<dbReference type="GO" id="GO:0005525">
    <property type="term" value="F:GTP binding"/>
    <property type="evidence" value="ECO:0007669"/>
    <property type="project" value="InterPro"/>
</dbReference>
<accession>A0A9D4VAR0</accession>
<gene>
    <name evidence="3" type="ORF">GOP47_0002337</name>
</gene>
<dbReference type="InterPro" id="IPR006073">
    <property type="entry name" value="GTP-bd"/>
</dbReference>
<proteinExistence type="predicted"/>
<comment type="caution">
    <text evidence="3">The sequence shown here is derived from an EMBL/GenBank/DDBJ whole genome shotgun (WGS) entry which is preliminary data.</text>
</comment>
<keyword evidence="1" id="KW-0150">Chloroplast</keyword>
<dbReference type="InterPro" id="IPR027417">
    <property type="entry name" value="P-loop_NTPase"/>
</dbReference>
<feature type="domain" description="G" evidence="2">
    <location>
        <begin position="100"/>
        <end position="126"/>
    </location>
</feature>
<dbReference type="EMBL" id="JABFUD020000003">
    <property type="protein sequence ID" value="KAI5082594.1"/>
    <property type="molecule type" value="Genomic_DNA"/>
</dbReference>
<sequence length="181" mass="20603">MVTTTREAAPAVRLNADWQSKYRQRAQKFLLQPQHSIAELQEGLITKLHLHHQHGSFDGKICDNPVKTHHLNQDSGDAELHGHDVQAKGYLHSDQQLPVVCVIGRSGVGKSSLINHLLQERATTGSQFDSNMGEHIFNYHGLFYIREIPAYDGWHAAEVSSHCERLRRHLHRFSHDRLKVG</sequence>
<reference evidence="3" key="1">
    <citation type="submission" date="2021-01" db="EMBL/GenBank/DDBJ databases">
        <title>Adiantum capillus-veneris genome.</title>
        <authorList>
            <person name="Fang Y."/>
            <person name="Liao Q."/>
        </authorList>
    </citation>
    <scope>NUCLEOTIDE SEQUENCE</scope>
    <source>
        <strain evidence="3">H3</strain>
        <tissue evidence="3">Leaf</tissue>
    </source>
</reference>
<evidence type="ECO:0000256" key="1">
    <source>
        <dbReference type="ARBA" id="ARBA00022528"/>
    </source>
</evidence>
<keyword evidence="1" id="KW-0934">Plastid</keyword>
<dbReference type="Gene3D" id="3.40.50.300">
    <property type="entry name" value="P-loop containing nucleotide triphosphate hydrolases"/>
    <property type="match status" value="1"/>
</dbReference>
<dbReference type="SUPFAM" id="SSF52540">
    <property type="entry name" value="P-loop containing nucleoside triphosphate hydrolases"/>
    <property type="match status" value="1"/>
</dbReference>
<name>A0A9D4VAR0_ADICA</name>
<evidence type="ECO:0000259" key="2">
    <source>
        <dbReference type="Pfam" id="PF01926"/>
    </source>
</evidence>
<dbReference type="Pfam" id="PF01926">
    <property type="entry name" value="MMR_HSR1"/>
    <property type="match status" value="1"/>
</dbReference>